<dbReference type="PANTHER" id="PTHR46481:SF10">
    <property type="entry name" value="ZINC FINGER BED DOMAIN-CONTAINING PROTEIN 39"/>
    <property type="match status" value="1"/>
</dbReference>
<keyword evidence="4" id="KW-0862">Zinc</keyword>
<reference evidence="8" key="1">
    <citation type="journal article" date="2023" name="Science">
        <title>Genome structures resolve the early diversification of teleost fishes.</title>
        <authorList>
            <person name="Parey E."/>
            <person name="Louis A."/>
            <person name="Montfort J."/>
            <person name="Bouchez O."/>
            <person name="Roques C."/>
            <person name="Iampietro C."/>
            <person name="Lluch J."/>
            <person name="Castinel A."/>
            <person name="Donnadieu C."/>
            <person name="Desvignes T."/>
            <person name="Floi Bucao C."/>
            <person name="Jouanno E."/>
            <person name="Wen M."/>
            <person name="Mejri S."/>
            <person name="Dirks R."/>
            <person name="Jansen H."/>
            <person name="Henkel C."/>
            <person name="Chen W.J."/>
            <person name="Zahm M."/>
            <person name="Cabau C."/>
            <person name="Klopp C."/>
            <person name="Thompson A.W."/>
            <person name="Robinson-Rechavi M."/>
            <person name="Braasch I."/>
            <person name="Lecointre G."/>
            <person name="Bobe J."/>
            <person name="Postlethwait J.H."/>
            <person name="Berthelot C."/>
            <person name="Roest Crollius H."/>
            <person name="Guiguen Y."/>
        </authorList>
    </citation>
    <scope>NUCLEOTIDE SEQUENCE</scope>
    <source>
        <strain evidence="8">WJC10195</strain>
    </source>
</reference>
<dbReference type="GO" id="GO:0005634">
    <property type="term" value="C:nucleus"/>
    <property type="evidence" value="ECO:0007669"/>
    <property type="project" value="UniProtKB-SubCell"/>
</dbReference>
<dbReference type="InterPro" id="IPR052035">
    <property type="entry name" value="ZnF_BED_domain_contain"/>
</dbReference>
<feature type="compositionally biased region" description="Basic and acidic residues" evidence="6">
    <location>
        <begin position="32"/>
        <end position="42"/>
    </location>
</feature>
<gene>
    <name evidence="8" type="ORF">SKAU_G00062900</name>
</gene>
<keyword evidence="3" id="KW-0863">Zinc-finger</keyword>
<dbReference type="PANTHER" id="PTHR46481">
    <property type="entry name" value="ZINC FINGER BED DOMAIN-CONTAINING PROTEIN 4"/>
    <property type="match status" value="1"/>
</dbReference>
<dbReference type="GO" id="GO:0008270">
    <property type="term" value="F:zinc ion binding"/>
    <property type="evidence" value="ECO:0007669"/>
    <property type="project" value="UniProtKB-KW"/>
</dbReference>
<evidence type="ECO:0000259" key="7">
    <source>
        <dbReference type="Pfam" id="PF05699"/>
    </source>
</evidence>
<dbReference type="Proteomes" id="UP001152622">
    <property type="component" value="Chromosome 2"/>
</dbReference>
<dbReference type="AlphaFoldDB" id="A0A9Q1G6Q7"/>
<evidence type="ECO:0000256" key="6">
    <source>
        <dbReference type="SAM" id="MobiDB-lite"/>
    </source>
</evidence>
<evidence type="ECO:0000313" key="9">
    <source>
        <dbReference type="Proteomes" id="UP001152622"/>
    </source>
</evidence>
<evidence type="ECO:0000256" key="1">
    <source>
        <dbReference type="ARBA" id="ARBA00004123"/>
    </source>
</evidence>
<proteinExistence type="predicted"/>
<evidence type="ECO:0000256" key="2">
    <source>
        <dbReference type="ARBA" id="ARBA00022723"/>
    </source>
</evidence>
<dbReference type="Pfam" id="PF05699">
    <property type="entry name" value="Dimer_Tnp_hAT"/>
    <property type="match status" value="1"/>
</dbReference>
<accession>A0A9Q1G6Q7</accession>
<feature type="region of interest" description="Disordered" evidence="6">
    <location>
        <begin position="510"/>
        <end position="551"/>
    </location>
</feature>
<feature type="domain" description="HAT C-terminal dimerisation" evidence="7">
    <location>
        <begin position="578"/>
        <end position="657"/>
    </location>
</feature>
<dbReference type="OrthoDB" id="10057873at2759"/>
<protein>
    <recommendedName>
        <fullName evidence="7">HAT C-terminal dimerisation domain-containing protein</fullName>
    </recommendedName>
</protein>
<keyword evidence="9" id="KW-1185">Reference proteome</keyword>
<comment type="caution">
    <text evidence="8">The sequence shown here is derived from an EMBL/GenBank/DDBJ whole genome shotgun (WGS) entry which is preliminary data.</text>
</comment>
<dbReference type="InterPro" id="IPR008906">
    <property type="entry name" value="HATC_C_dom"/>
</dbReference>
<organism evidence="8 9">
    <name type="scientific">Synaphobranchus kaupii</name>
    <name type="common">Kaup's arrowtooth eel</name>
    <dbReference type="NCBI Taxonomy" id="118154"/>
    <lineage>
        <taxon>Eukaryota</taxon>
        <taxon>Metazoa</taxon>
        <taxon>Chordata</taxon>
        <taxon>Craniata</taxon>
        <taxon>Vertebrata</taxon>
        <taxon>Euteleostomi</taxon>
        <taxon>Actinopterygii</taxon>
        <taxon>Neopterygii</taxon>
        <taxon>Teleostei</taxon>
        <taxon>Anguilliformes</taxon>
        <taxon>Synaphobranchidae</taxon>
        <taxon>Synaphobranchus</taxon>
    </lineage>
</organism>
<dbReference type="GO" id="GO:0046983">
    <property type="term" value="F:protein dimerization activity"/>
    <property type="evidence" value="ECO:0007669"/>
    <property type="project" value="InterPro"/>
</dbReference>
<comment type="subcellular location">
    <subcellularLocation>
        <location evidence="1">Nucleus</location>
    </subcellularLocation>
</comment>
<evidence type="ECO:0000256" key="3">
    <source>
        <dbReference type="ARBA" id="ARBA00022771"/>
    </source>
</evidence>
<dbReference type="InterPro" id="IPR012337">
    <property type="entry name" value="RNaseH-like_sf"/>
</dbReference>
<evidence type="ECO:0000256" key="4">
    <source>
        <dbReference type="ARBA" id="ARBA00022833"/>
    </source>
</evidence>
<dbReference type="SUPFAM" id="SSF53098">
    <property type="entry name" value="Ribonuclease H-like"/>
    <property type="match status" value="1"/>
</dbReference>
<dbReference type="EMBL" id="JAINUF010000002">
    <property type="protein sequence ID" value="KAJ8375710.1"/>
    <property type="molecule type" value="Genomic_DNA"/>
</dbReference>
<evidence type="ECO:0000313" key="8">
    <source>
        <dbReference type="EMBL" id="KAJ8375710.1"/>
    </source>
</evidence>
<sequence length="672" mass="75205">MAKQLSLTHFLKKTHLEVEDEKSLDQDLSNEEESHSQDRRETFAGPGNEGETATATTSRECHASLHANVDMQAPQPPPLLEGTLSYNTTNLIKHLQRLHAKEHAEFIELNKQKGSDMKQLTLMEMKERGEHFPPNSVQAKKITERILNFIVMDGQPLSVVGDKGFRLLISHLQPRYDMVSRKYLSETALPELHLKVCKDITERIKDVKALSFTTDIWSSDVSPVSLLSLTAHWLDESYVPQSAMLNATNFRGSHTGDAIAATLTEMFTKWQIPLHKVHVILRDNASNMRKAMDSMRVRNLGCVAHTMQLVVNEGLLSQRAVSDAVASGRQIVGHFKHSPLAYSRLQDIQLEMNMPPKRLQQDVKTRWNSTYYMIESLVEQKRALSAYTADHELPTTLTTSQWGLLEKTMTCLKPFEEFTRKVSSATASTADVIPSVTVLKRLLSMETEADSGVKTMKKTLLEAVNKRFSTVENEPLYALSTLLDPRYKDRFFTSADSAKRGKDALAKELEEDVRTTTTDGAQASEPVGKAPRVETAAAAAAAPSSSSSSNFMNEFDKIRMEHEEGPGTASTSSTAVQLHSYFTEETIPSTDDPYKYWAVNHQRLPGPAAAAFRYLCAPCTSVESERLFSTVSTILDEKRNRLTAERAEMIAFLSKNLPLMLKPELKKLEKSA</sequence>
<keyword evidence="2" id="KW-0479">Metal-binding</keyword>
<keyword evidence="5" id="KW-0539">Nucleus</keyword>
<feature type="compositionally biased region" description="Low complexity" evidence="6">
    <location>
        <begin position="536"/>
        <end position="549"/>
    </location>
</feature>
<feature type="region of interest" description="Disordered" evidence="6">
    <location>
        <begin position="19"/>
        <end position="58"/>
    </location>
</feature>
<dbReference type="SUPFAM" id="SSF140996">
    <property type="entry name" value="Hermes dimerisation domain"/>
    <property type="match status" value="1"/>
</dbReference>
<name>A0A9Q1G6Q7_SYNKA</name>
<evidence type="ECO:0000256" key="5">
    <source>
        <dbReference type="ARBA" id="ARBA00023242"/>
    </source>
</evidence>